<feature type="compositionally biased region" description="Low complexity" evidence="1">
    <location>
        <begin position="55"/>
        <end position="67"/>
    </location>
</feature>
<protein>
    <submittedName>
        <fullName evidence="2">DUF937 domain-containing protein</fullName>
    </submittedName>
</protein>
<dbReference type="OrthoDB" id="4235777at2"/>
<keyword evidence="3" id="KW-1185">Reference proteome</keyword>
<feature type="region of interest" description="Disordered" evidence="1">
    <location>
        <begin position="30"/>
        <end position="76"/>
    </location>
</feature>
<feature type="compositionally biased region" description="Polar residues" evidence="1">
    <location>
        <begin position="34"/>
        <end position="54"/>
    </location>
</feature>
<sequence>MQRGPLKALLAVLAVAGYQNRDRIAEILKGVTERPQTSPGASPETRSGSSAQTSGEAATEGAAAPRPAGGGLDDVMEKLRNGGLGSLLGGALGGGATGGGALGGGIGSILNGGLNDLLDQFRQAGHEKKADSWVGTGANEPIDDSELHQALGPDVVRDVAAKTGLSEEEVLRRLSKNLPEAVDGLTPGGSVPPVQGTI</sequence>
<dbReference type="EMBL" id="SBIP01000003">
    <property type="protein sequence ID" value="RWX76679.1"/>
    <property type="molecule type" value="Genomic_DNA"/>
</dbReference>
<proteinExistence type="predicted"/>
<dbReference type="InterPro" id="IPR045372">
    <property type="entry name" value="YidB"/>
</dbReference>
<evidence type="ECO:0000313" key="3">
    <source>
        <dbReference type="Proteomes" id="UP000287687"/>
    </source>
</evidence>
<evidence type="ECO:0000313" key="2">
    <source>
        <dbReference type="EMBL" id="RWX76679.1"/>
    </source>
</evidence>
<dbReference type="Pfam" id="PF20159">
    <property type="entry name" value="YidB"/>
    <property type="match status" value="1"/>
</dbReference>
<accession>A0A3S3RFX5</accession>
<dbReference type="AlphaFoldDB" id="A0A3S3RFX5"/>
<dbReference type="Proteomes" id="UP000287687">
    <property type="component" value="Unassembled WGS sequence"/>
</dbReference>
<reference evidence="2 3" key="1">
    <citation type="submission" date="2019-01" db="EMBL/GenBank/DDBJ databases">
        <title>The draft genome of Rhizobium sp. 24NR.</title>
        <authorList>
            <person name="Liu L."/>
            <person name="Liang L."/>
            <person name="Shi S."/>
            <person name="Xu L."/>
            <person name="Wang X."/>
            <person name="Li L."/>
            <person name="Zhang X."/>
        </authorList>
    </citation>
    <scope>NUCLEOTIDE SEQUENCE [LARGE SCALE GENOMIC DNA]</scope>
    <source>
        <strain evidence="2 3">24NR</strain>
    </source>
</reference>
<dbReference type="SUPFAM" id="SSF140804">
    <property type="entry name" value="YidB-like"/>
    <property type="match status" value="1"/>
</dbReference>
<gene>
    <name evidence="2" type="ORF">EPK99_13450</name>
</gene>
<organism evidence="2 3">
    <name type="scientific">Neorhizobium lilium</name>
    <dbReference type="NCBI Taxonomy" id="2503024"/>
    <lineage>
        <taxon>Bacteria</taxon>
        <taxon>Pseudomonadati</taxon>
        <taxon>Pseudomonadota</taxon>
        <taxon>Alphaproteobacteria</taxon>
        <taxon>Hyphomicrobiales</taxon>
        <taxon>Rhizobiaceae</taxon>
        <taxon>Rhizobium/Agrobacterium group</taxon>
        <taxon>Neorhizobium</taxon>
    </lineage>
</organism>
<evidence type="ECO:0000256" key="1">
    <source>
        <dbReference type="SAM" id="MobiDB-lite"/>
    </source>
</evidence>
<dbReference type="Gene3D" id="1.10.10.690">
    <property type="entry name" value="YidB-like"/>
    <property type="match status" value="1"/>
</dbReference>
<dbReference type="InterPro" id="IPR027405">
    <property type="entry name" value="YidB-like"/>
</dbReference>
<comment type="caution">
    <text evidence="2">The sequence shown here is derived from an EMBL/GenBank/DDBJ whole genome shotgun (WGS) entry which is preliminary data.</text>
</comment>
<dbReference type="RefSeq" id="WP_128443597.1">
    <property type="nucleotide sequence ID" value="NZ_SBIP01000003.1"/>
</dbReference>
<name>A0A3S3RFX5_9HYPH</name>